<dbReference type="SUPFAM" id="SSF52113">
    <property type="entry name" value="BRCT domain"/>
    <property type="match status" value="1"/>
</dbReference>
<accession>A0A3B1IKD7</accession>
<dbReference type="Gene3D" id="2.60.200.20">
    <property type="match status" value="1"/>
</dbReference>
<evidence type="ECO:0000256" key="1">
    <source>
        <dbReference type="ARBA" id="ARBA00004322"/>
    </source>
</evidence>
<evidence type="ECO:0000256" key="13">
    <source>
        <dbReference type="SAM" id="MobiDB-lite"/>
    </source>
</evidence>
<feature type="compositionally biased region" description="Low complexity" evidence="13">
    <location>
        <begin position="440"/>
        <end position="463"/>
    </location>
</feature>
<dbReference type="CDD" id="cd17741">
    <property type="entry name" value="BRCT_nibrin"/>
    <property type="match status" value="1"/>
</dbReference>
<dbReference type="SMART" id="SM00240">
    <property type="entry name" value="FHA"/>
    <property type="match status" value="1"/>
</dbReference>
<dbReference type="InterPro" id="IPR032429">
    <property type="entry name" value="Nibrin_BRCT2"/>
</dbReference>
<evidence type="ECO:0000256" key="2">
    <source>
        <dbReference type="ARBA" id="ARBA00004574"/>
    </source>
</evidence>
<keyword evidence="12" id="KW-0175">Coiled coil</keyword>
<keyword evidence="10" id="KW-0131">Cell cycle</keyword>
<reference evidence="15" key="4">
    <citation type="submission" date="2025-09" db="UniProtKB">
        <authorList>
            <consortium name="Ensembl"/>
        </authorList>
    </citation>
    <scope>IDENTIFICATION</scope>
</reference>
<dbReference type="GO" id="GO:0003684">
    <property type="term" value="F:damaged DNA binding"/>
    <property type="evidence" value="ECO:0007669"/>
    <property type="project" value="TreeGrafter"/>
</dbReference>
<feature type="region of interest" description="Disordered" evidence="13">
    <location>
        <begin position="361"/>
        <end position="717"/>
    </location>
</feature>
<dbReference type="Pfam" id="PF16508">
    <property type="entry name" value="NIBRIN_BRCT_II"/>
    <property type="match status" value="1"/>
</dbReference>
<evidence type="ECO:0000313" key="15">
    <source>
        <dbReference type="Ensembl" id="ENSAMXP00000030015.1"/>
    </source>
</evidence>
<evidence type="ECO:0000256" key="10">
    <source>
        <dbReference type="ARBA" id="ARBA00023306"/>
    </source>
</evidence>
<feature type="compositionally biased region" description="Polar residues" evidence="13">
    <location>
        <begin position="500"/>
        <end position="525"/>
    </location>
</feature>
<dbReference type="PIRSF" id="PIRSF011869">
    <property type="entry name" value="Nibrin_animal"/>
    <property type="match status" value="1"/>
</dbReference>
<proteinExistence type="inferred from homology"/>
<dbReference type="Pfam" id="PF00533">
    <property type="entry name" value="BRCT"/>
    <property type="match status" value="1"/>
</dbReference>
<dbReference type="Bgee" id="ENSAMXG00000001881">
    <property type="expression patterns" value="Expressed in testis and 14 other cell types or tissues"/>
</dbReference>
<evidence type="ECO:0000256" key="3">
    <source>
        <dbReference type="ARBA" id="ARBA00020013"/>
    </source>
</evidence>
<protein>
    <recommendedName>
        <fullName evidence="3">Nibrin</fullName>
    </recommendedName>
</protein>
<dbReference type="GO" id="GO:0000724">
    <property type="term" value="P:double-strand break repair via homologous recombination"/>
    <property type="evidence" value="ECO:0007669"/>
    <property type="project" value="TreeGrafter"/>
</dbReference>
<reference evidence="15" key="3">
    <citation type="submission" date="2025-08" db="UniProtKB">
        <authorList>
            <consortium name="Ensembl"/>
        </authorList>
    </citation>
    <scope>IDENTIFICATION</scope>
</reference>
<comment type="similarity">
    <text evidence="11">Belongs to the Nibrin family.</text>
</comment>
<evidence type="ECO:0000313" key="16">
    <source>
        <dbReference type="Proteomes" id="UP000018467"/>
    </source>
</evidence>
<evidence type="ECO:0000256" key="8">
    <source>
        <dbReference type="ARBA" id="ARBA00023242"/>
    </source>
</evidence>
<dbReference type="InterPro" id="IPR036420">
    <property type="entry name" value="BRCT_dom_sf"/>
</dbReference>
<dbReference type="GeneTree" id="ENSGT00390000000521"/>
<evidence type="ECO:0000256" key="6">
    <source>
        <dbReference type="ARBA" id="ARBA00022895"/>
    </source>
</evidence>
<dbReference type="AlphaFoldDB" id="A0A3B1IKD7"/>
<dbReference type="STRING" id="7994.ENSAMXP00000030015"/>
<dbReference type="InterPro" id="IPR016592">
    <property type="entry name" value="Nibrin_met"/>
</dbReference>
<feature type="compositionally biased region" description="Pro residues" evidence="13">
    <location>
        <begin position="400"/>
        <end position="416"/>
    </location>
</feature>
<keyword evidence="4" id="KW-0158">Chromosome</keyword>
<keyword evidence="9" id="KW-0469">Meiosis</keyword>
<reference evidence="16" key="2">
    <citation type="journal article" date="2014" name="Nat. Commun.">
        <title>The cavefish genome reveals candidate genes for eye loss.</title>
        <authorList>
            <person name="McGaugh S.E."/>
            <person name="Gross J.B."/>
            <person name="Aken B."/>
            <person name="Blin M."/>
            <person name="Borowsky R."/>
            <person name="Chalopin D."/>
            <person name="Hinaux H."/>
            <person name="Jeffery W.R."/>
            <person name="Keene A."/>
            <person name="Ma L."/>
            <person name="Minx P."/>
            <person name="Murphy D."/>
            <person name="O'Quin K.E."/>
            <person name="Retaux S."/>
            <person name="Rohner N."/>
            <person name="Searle S.M."/>
            <person name="Stahl B.A."/>
            <person name="Tabin C."/>
            <person name="Volff J.N."/>
            <person name="Yoshizawa M."/>
            <person name="Warren W.C."/>
        </authorList>
    </citation>
    <scope>NUCLEOTIDE SEQUENCE [LARGE SCALE GENOMIC DNA]</scope>
    <source>
        <strain evidence="16">female</strain>
    </source>
</reference>
<dbReference type="CDD" id="cd22667">
    <property type="entry name" value="FHA_NBN"/>
    <property type="match status" value="1"/>
</dbReference>
<name>A0A3B1IKD7_ASTMX</name>
<dbReference type="PANTHER" id="PTHR12162:SF0">
    <property type="entry name" value="NIBRIN"/>
    <property type="match status" value="1"/>
</dbReference>
<feature type="compositionally biased region" description="Polar residues" evidence="13">
    <location>
        <begin position="704"/>
        <end position="713"/>
    </location>
</feature>
<dbReference type="InterPro" id="IPR043014">
    <property type="entry name" value="Nibrin_BRCT2_sf"/>
</dbReference>
<comment type="subcellular location">
    <subcellularLocation>
        <location evidence="2">Chromosome</location>
        <location evidence="2">Telomere</location>
    </subcellularLocation>
    <subcellularLocation>
        <location evidence="1">Nucleus</location>
        <location evidence="1">PML body</location>
    </subcellularLocation>
</comment>
<dbReference type="FunCoup" id="A0A3B1IKD7">
    <property type="interactions" value="381"/>
</dbReference>
<keyword evidence="16" id="KW-1185">Reference proteome</keyword>
<dbReference type="SUPFAM" id="SSF49879">
    <property type="entry name" value="SMAD/FHA domain"/>
    <property type="match status" value="1"/>
</dbReference>
<dbReference type="GO" id="GO:0007095">
    <property type="term" value="P:mitotic G2 DNA damage checkpoint signaling"/>
    <property type="evidence" value="ECO:0007669"/>
    <property type="project" value="InterPro"/>
</dbReference>
<evidence type="ECO:0000256" key="9">
    <source>
        <dbReference type="ARBA" id="ARBA00023254"/>
    </source>
</evidence>
<evidence type="ECO:0000259" key="14">
    <source>
        <dbReference type="PROSITE" id="PS50006"/>
    </source>
</evidence>
<dbReference type="GO" id="GO:0016605">
    <property type="term" value="C:PML body"/>
    <property type="evidence" value="ECO:0007669"/>
    <property type="project" value="UniProtKB-SubCell"/>
</dbReference>
<dbReference type="FunFam" id="2.60.200.20:FF:000017">
    <property type="entry name" value="Nibrin"/>
    <property type="match status" value="1"/>
</dbReference>
<dbReference type="Gene3D" id="3.40.50.10190">
    <property type="entry name" value="BRCT domain"/>
    <property type="match status" value="1"/>
</dbReference>
<dbReference type="InterPro" id="IPR008984">
    <property type="entry name" value="SMAD_FHA_dom_sf"/>
</dbReference>
<dbReference type="PROSITE" id="PS50006">
    <property type="entry name" value="FHA_DOMAIN"/>
    <property type="match status" value="1"/>
</dbReference>
<dbReference type="Ensembl" id="ENSAMXT00000055651.1">
    <property type="protein sequence ID" value="ENSAMXP00000030015.1"/>
    <property type="gene ID" value="ENSAMXG00000001881.2"/>
</dbReference>
<keyword evidence="8" id="KW-0539">Nucleus</keyword>
<feature type="domain" description="FHA" evidence="14">
    <location>
        <begin position="22"/>
        <end position="70"/>
    </location>
</feature>
<dbReference type="Proteomes" id="UP000018467">
    <property type="component" value="Unassembled WGS sequence"/>
</dbReference>
<feature type="coiled-coil region" evidence="12">
    <location>
        <begin position="780"/>
        <end position="807"/>
    </location>
</feature>
<keyword evidence="6" id="KW-0779">Telomere</keyword>
<evidence type="ECO:0000256" key="5">
    <source>
        <dbReference type="ARBA" id="ARBA00022763"/>
    </source>
</evidence>
<keyword evidence="5" id="KW-0227">DNA damage</keyword>
<dbReference type="InterPro" id="IPR000253">
    <property type="entry name" value="FHA_dom"/>
</dbReference>
<feature type="compositionally biased region" description="Basic and acidic residues" evidence="13">
    <location>
        <begin position="377"/>
        <end position="386"/>
    </location>
</feature>
<dbReference type="GO" id="GO:0000723">
    <property type="term" value="P:telomere maintenance"/>
    <property type="evidence" value="ECO:0007669"/>
    <property type="project" value="InterPro"/>
</dbReference>
<evidence type="ECO:0000256" key="7">
    <source>
        <dbReference type="ARBA" id="ARBA00023204"/>
    </source>
</evidence>
<dbReference type="Gene3D" id="3.40.50.10980">
    <property type="entry name" value="Nibrin, BRCT2 domain"/>
    <property type="match status" value="1"/>
</dbReference>
<organism evidence="15 16">
    <name type="scientific">Astyanax mexicanus</name>
    <name type="common">Blind cave fish</name>
    <name type="synonym">Astyanax fasciatus mexicanus</name>
    <dbReference type="NCBI Taxonomy" id="7994"/>
    <lineage>
        <taxon>Eukaryota</taxon>
        <taxon>Metazoa</taxon>
        <taxon>Chordata</taxon>
        <taxon>Craniata</taxon>
        <taxon>Vertebrata</taxon>
        <taxon>Euteleostomi</taxon>
        <taxon>Actinopterygii</taxon>
        <taxon>Neopterygii</taxon>
        <taxon>Teleostei</taxon>
        <taxon>Ostariophysi</taxon>
        <taxon>Characiformes</taxon>
        <taxon>Characoidei</taxon>
        <taxon>Acestrorhamphidae</taxon>
        <taxon>Acestrorhamphinae</taxon>
        <taxon>Astyanax</taxon>
    </lineage>
</organism>
<feature type="compositionally biased region" description="Acidic residues" evidence="13">
    <location>
        <begin position="572"/>
        <end position="593"/>
    </location>
</feature>
<feature type="compositionally biased region" description="Basic and acidic residues" evidence="13">
    <location>
        <begin position="692"/>
        <end position="703"/>
    </location>
</feature>
<dbReference type="SMART" id="SM01348">
    <property type="entry name" value="Nbs1_C"/>
    <property type="match status" value="1"/>
</dbReference>
<dbReference type="Pfam" id="PF00498">
    <property type="entry name" value="FHA"/>
    <property type="match status" value="1"/>
</dbReference>
<dbReference type="GO" id="GO:0000781">
    <property type="term" value="C:chromosome, telomeric region"/>
    <property type="evidence" value="ECO:0007669"/>
    <property type="project" value="UniProtKB-SubCell"/>
</dbReference>
<evidence type="ECO:0000256" key="4">
    <source>
        <dbReference type="ARBA" id="ARBA00022454"/>
    </source>
</evidence>
<dbReference type="FunFam" id="3.40.50.10980:FF:000001">
    <property type="entry name" value="Nibrin"/>
    <property type="match status" value="1"/>
</dbReference>
<dbReference type="InterPro" id="IPR013908">
    <property type="entry name" value="Nibrin_C"/>
</dbReference>
<dbReference type="InParanoid" id="A0A3B1IKD7"/>
<keyword evidence="7" id="KW-0234">DNA repair</keyword>
<dbReference type="InterPro" id="IPR040227">
    <property type="entry name" value="Nibrin-rel"/>
</dbReference>
<evidence type="ECO:0000256" key="12">
    <source>
        <dbReference type="SAM" id="Coils"/>
    </source>
</evidence>
<evidence type="ECO:0000256" key="11">
    <source>
        <dbReference type="ARBA" id="ARBA00044757"/>
    </source>
</evidence>
<reference evidence="16" key="1">
    <citation type="submission" date="2013-03" db="EMBL/GenBank/DDBJ databases">
        <authorList>
            <person name="Jeffery W."/>
            <person name="Warren W."/>
            <person name="Wilson R.K."/>
        </authorList>
    </citation>
    <scope>NUCLEOTIDE SEQUENCE</scope>
    <source>
        <strain evidence="16">female</strain>
    </source>
</reference>
<feature type="compositionally biased region" description="Basic and acidic residues" evidence="13">
    <location>
        <begin position="603"/>
        <end position="619"/>
    </location>
</feature>
<feature type="compositionally biased region" description="Basic and acidic residues" evidence="13">
    <location>
        <begin position="627"/>
        <end position="671"/>
    </location>
</feature>
<sequence length="831" mass="91526">MWILQPAESEPGTFYLLPGKEYVVGRKNCDILLANDQSISRVHAQLTVADQTVTLKDSSKYGTFVNDEQLTTNSTKTVHDGDRLTFGVFQSKFRLKLNSMVVCSSCVDNEGKAALSKAVQSVGGRLVNSWSPDCTHLVMPTVKVTIKTICALLCCRPIVKAEFFTELSRAVQRKEKVLPAAQNFKPEIDEPSLTKQDVDLGPRPERKSLFRDKTFVFLNVKQMKRLSQAITCGGGVTQLLEEGSLPLPLLQSTGTCVIDVGAGASQALVPPATKKWVDSVGQVLHRNGLRFIAESEIGLAAIYVSNQTYCNPCASPDSESVRARPAIAASTLSQNATVDETVLAGASQNITAYVVNTEPSQGLDRMDVGGPTAVGETPEKRSEQAKPLRATRPPSTSFRKPPPTMQPPAPRSPPEPKSSLSSTEEVKEKTKGESAPPERLSAPLKNSSSSLKKSPQKQSSLTSFFQPASKKRPREGSADSQLSEAKLSRREEEDEENQKKQSSSTSRTPINSQTGQKLQSGSSQRSDFSASLGLGFGLGSGDPVPDQNLDSSLLSNSKKRKEPVKDSVEPADNLDLDVSLEELESIMSEDMDEPVQAVASKKQRLDRGESSTASKREDTSSSNQKKLSLDRRSQNLEHRDSEKKLQESRRMTDLEKDEGRSVQKKDRYESEDVKDEEVSFVVESKANQNGFIKDDTVAPKQEPKVSSSVSASENDADLPRKLLQVEFKSLTVSAPSRPKPGPLQSRDLNGKNFKRFRKVPVPGLEGLPNIIGGSDLVAHNRSKSSELEEWLRDAAEEEKRQEQEETLGDDLFRYELMSPLFFFFFFFFFFF</sequence>
<dbReference type="PANTHER" id="PTHR12162">
    <property type="entry name" value="NIBRIN-RELATED"/>
    <property type="match status" value="1"/>
</dbReference>
<dbReference type="InterPro" id="IPR001357">
    <property type="entry name" value="BRCT_dom"/>
</dbReference>
<dbReference type="GO" id="GO:0051321">
    <property type="term" value="P:meiotic cell cycle"/>
    <property type="evidence" value="ECO:0007669"/>
    <property type="project" value="UniProtKB-KW"/>
</dbReference>
<dbReference type="Pfam" id="PF08599">
    <property type="entry name" value="Nbs1_C"/>
    <property type="match status" value="1"/>
</dbReference>
<dbReference type="GO" id="GO:0030870">
    <property type="term" value="C:Mre11 complex"/>
    <property type="evidence" value="ECO:0007669"/>
    <property type="project" value="InterPro"/>
</dbReference>